<dbReference type="KEGG" id="tasa:A1Q1_07614"/>
<dbReference type="GO" id="GO:0005739">
    <property type="term" value="C:mitochondrion"/>
    <property type="evidence" value="ECO:0007669"/>
    <property type="project" value="TreeGrafter"/>
</dbReference>
<dbReference type="PANTHER" id="PTHR42961:SF2">
    <property type="entry name" value="IRON-SULFUR PROTEIN NUBPL"/>
    <property type="match status" value="1"/>
</dbReference>
<evidence type="ECO:0000256" key="4">
    <source>
        <dbReference type="ARBA" id="ARBA00023004"/>
    </source>
</evidence>
<dbReference type="GO" id="GO:0046872">
    <property type="term" value="F:metal ion binding"/>
    <property type="evidence" value="ECO:0007669"/>
    <property type="project" value="UniProtKB-KW"/>
</dbReference>
<protein>
    <recommendedName>
        <fullName evidence="10">P-loop containing nucleoside triphosphate hydrolase protein</fullName>
    </recommendedName>
</protein>
<organism evidence="8 9">
    <name type="scientific">Trichosporon asahii var. asahii (strain ATCC 90039 / CBS 2479 / JCM 2466 / KCTC 7840 / NBRC 103889/ NCYC 2677 / UAMH 7654)</name>
    <name type="common">Yeast</name>
    <dbReference type="NCBI Taxonomy" id="1186058"/>
    <lineage>
        <taxon>Eukaryota</taxon>
        <taxon>Fungi</taxon>
        <taxon>Dikarya</taxon>
        <taxon>Basidiomycota</taxon>
        <taxon>Agaricomycotina</taxon>
        <taxon>Tremellomycetes</taxon>
        <taxon>Trichosporonales</taxon>
        <taxon>Trichosporonaceae</taxon>
        <taxon>Trichosporon</taxon>
    </lineage>
</organism>
<feature type="region of interest" description="Disordered" evidence="7">
    <location>
        <begin position="51"/>
        <end position="76"/>
    </location>
</feature>
<dbReference type="InterPro" id="IPR019591">
    <property type="entry name" value="Mrp/NBP35_ATP-bd"/>
</dbReference>
<dbReference type="InterPro" id="IPR027417">
    <property type="entry name" value="P-loop_NTPase"/>
</dbReference>
<gene>
    <name evidence="8" type="ORF">A1Q1_07614</name>
</gene>
<sequence length="294" mass="31234">MLQRLATPPSSFRALSLFKPALRPATHCVPRPSSAPPSRTFHRSAILRHENPLGIPRREANPAPKLPRRGGPPEKSRIRGVKRIIVVASGKGGVGKSTVAANLALALAQTSPLGRAPRIGLLDLDIFGPSIPKLMGLESAPEPALSEAQRPDTAVAWRGLMVQKAVQQLLFDVDWSEGGELDALVIDMPPGTGDVQLTLGQLVAVDGSVIVSTPQDVALIDARKGVAMFNKVNIPAGKVPLVTQVSDGGDDGRPVMVQSGKQGDEVRDTMKKVGSEVWDWLENHPVETSIGVRG</sequence>
<dbReference type="RefSeq" id="XP_014182101.1">
    <property type="nucleotide sequence ID" value="XM_014326626.1"/>
</dbReference>
<dbReference type="GO" id="GO:0016226">
    <property type="term" value="P:iron-sulfur cluster assembly"/>
    <property type="evidence" value="ECO:0007669"/>
    <property type="project" value="InterPro"/>
</dbReference>
<evidence type="ECO:0000256" key="2">
    <source>
        <dbReference type="ARBA" id="ARBA00022741"/>
    </source>
</evidence>
<evidence type="ECO:0000256" key="1">
    <source>
        <dbReference type="ARBA" id="ARBA00022723"/>
    </source>
</evidence>
<dbReference type="AlphaFoldDB" id="J4UHQ9"/>
<keyword evidence="4" id="KW-0408">Iron</keyword>
<dbReference type="Gene3D" id="3.40.50.300">
    <property type="entry name" value="P-loop containing nucleotide triphosphate hydrolases"/>
    <property type="match status" value="1"/>
</dbReference>
<reference evidence="8 9" key="1">
    <citation type="journal article" date="2012" name="Eukaryot. Cell">
        <title>Draft genome sequence of CBS 2479, the standard type strain of Trichosporon asahii.</title>
        <authorList>
            <person name="Yang R.Y."/>
            <person name="Li H.T."/>
            <person name="Zhu H."/>
            <person name="Zhou G.P."/>
            <person name="Wang M."/>
            <person name="Wang L."/>
        </authorList>
    </citation>
    <scope>NUCLEOTIDE SEQUENCE [LARGE SCALE GENOMIC DNA]</scope>
    <source>
        <strain evidence="9">ATCC 90039 / CBS 2479 / JCM 2466 / KCTC 7840 / NCYC 2677 / UAMH 7654</strain>
    </source>
</reference>
<dbReference type="EMBL" id="ALBS01000073">
    <property type="protein sequence ID" value="EJT51150.1"/>
    <property type="molecule type" value="Genomic_DNA"/>
</dbReference>
<dbReference type="HOGENOM" id="CLU_024839_0_2_1"/>
<dbReference type="PANTHER" id="PTHR42961">
    <property type="entry name" value="IRON-SULFUR PROTEIN NUBPL"/>
    <property type="match status" value="1"/>
</dbReference>
<dbReference type="GO" id="GO:0032981">
    <property type="term" value="P:mitochondrial respiratory chain complex I assembly"/>
    <property type="evidence" value="ECO:0007669"/>
    <property type="project" value="TreeGrafter"/>
</dbReference>
<name>J4UHQ9_TRIAS</name>
<dbReference type="Pfam" id="PF10609">
    <property type="entry name" value="ParA"/>
    <property type="match status" value="1"/>
</dbReference>
<dbReference type="GeneID" id="25991126"/>
<comment type="similarity">
    <text evidence="6">Belongs to the Mrp/NBP35 ATP-binding proteins family.</text>
</comment>
<evidence type="ECO:0000256" key="5">
    <source>
        <dbReference type="ARBA" id="ARBA00023014"/>
    </source>
</evidence>
<evidence type="ECO:0000313" key="8">
    <source>
        <dbReference type="EMBL" id="EJT51150.1"/>
    </source>
</evidence>
<keyword evidence="3" id="KW-0067">ATP-binding</keyword>
<dbReference type="OrthoDB" id="1741334at2759"/>
<dbReference type="GO" id="GO:0005524">
    <property type="term" value="F:ATP binding"/>
    <property type="evidence" value="ECO:0007669"/>
    <property type="project" value="UniProtKB-KW"/>
</dbReference>
<keyword evidence="1" id="KW-0479">Metal-binding</keyword>
<dbReference type="InterPro" id="IPR033756">
    <property type="entry name" value="YlxH/NBP35"/>
</dbReference>
<evidence type="ECO:0000256" key="7">
    <source>
        <dbReference type="SAM" id="MobiDB-lite"/>
    </source>
</evidence>
<keyword evidence="2" id="KW-0547">Nucleotide-binding</keyword>
<dbReference type="SUPFAM" id="SSF52540">
    <property type="entry name" value="P-loop containing nucleoside triphosphate hydrolases"/>
    <property type="match status" value="1"/>
</dbReference>
<evidence type="ECO:0000256" key="3">
    <source>
        <dbReference type="ARBA" id="ARBA00022840"/>
    </source>
</evidence>
<dbReference type="Proteomes" id="UP000002748">
    <property type="component" value="Unassembled WGS sequence"/>
</dbReference>
<evidence type="ECO:0000313" key="9">
    <source>
        <dbReference type="Proteomes" id="UP000002748"/>
    </source>
</evidence>
<dbReference type="VEuPathDB" id="FungiDB:A1Q1_07614"/>
<dbReference type="GO" id="GO:0140663">
    <property type="term" value="F:ATP-dependent FeS chaperone activity"/>
    <property type="evidence" value="ECO:0007669"/>
    <property type="project" value="InterPro"/>
</dbReference>
<evidence type="ECO:0000256" key="6">
    <source>
        <dbReference type="ARBA" id="ARBA00024036"/>
    </source>
</evidence>
<dbReference type="InterPro" id="IPR044304">
    <property type="entry name" value="NUBPL-like"/>
</dbReference>
<keyword evidence="5" id="KW-0411">Iron-sulfur</keyword>
<feature type="compositionally biased region" description="Basic and acidic residues" evidence="7">
    <location>
        <begin position="51"/>
        <end position="60"/>
    </location>
</feature>
<dbReference type="GO" id="GO:0051539">
    <property type="term" value="F:4 iron, 4 sulfur cluster binding"/>
    <property type="evidence" value="ECO:0007669"/>
    <property type="project" value="TreeGrafter"/>
</dbReference>
<evidence type="ECO:0008006" key="10">
    <source>
        <dbReference type="Google" id="ProtNLM"/>
    </source>
</evidence>
<dbReference type="CDD" id="cd02037">
    <property type="entry name" value="Mrp_NBP35"/>
    <property type="match status" value="1"/>
</dbReference>
<comment type="caution">
    <text evidence="8">The sequence shown here is derived from an EMBL/GenBank/DDBJ whole genome shotgun (WGS) entry which is preliminary data.</text>
</comment>
<accession>J4UHQ9</accession>
<proteinExistence type="inferred from homology"/>